<feature type="region of interest" description="Disordered" evidence="1">
    <location>
        <begin position="180"/>
        <end position="199"/>
    </location>
</feature>
<feature type="region of interest" description="Disordered" evidence="1">
    <location>
        <begin position="48"/>
        <end position="68"/>
    </location>
</feature>
<evidence type="ECO:0000313" key="2">
    <source>
        <dbReference type="EMBL" id="KAK6757517.1"/>
    </source>
</evidence>
<protein>
    <submittedName>
        <fullName evidence="2">Uncharacterized protein</fullName>
    </submittedName>
</protein>
<dbReference type="EMBL" id="JAVFWL010000005">
    <property type="protein sequence ID" value="KAK6757517.1"/>
    <property type="molecule type" value="Genomic_DNA"/>
</dbReference>
<reference evidence="2 3" key="1">
    <citation type="submission" date="2023-08" db="EMBL/GenBank/DDBJ databases">
        <title>A Necator americanus chromosomal reference genome.</title>
        <authorList>
            <person name="Ilik V."/>
            <person name="Petrzelkova K.J."/>
            <person name="Pardy F."/>
            <person name="Fuh T."/>
            <person name="Niatou-Singa F.S."/>
            <person name="Gouil Q."/>
            <person name="Baker L."/>
            <person name="Ritchie M.E."/>
            <person name="Jex A.R."/>
            <person name="Gazzola D."/>
            <person name="Li H."/>
            <person name="Toshio Fujiwara R."/>
            <person name="Zhan B."/>
            <person name="Aroian R.V."/>
            <person name="Pafco B."/>
            <person name="Schwarz E.M."/>
        </authorList>
    </citation>
    <scope>NUCLEOTIDE SEQUENCE [LARGE SCALE GENOMIC DNA]</scope>
    <source>
        <strain evidence="2 3">Aroian</strain>
        <tissue evidence="2">Whole animal</tissue>
    </source>
</reference>
<accession>A0ABR1E4A2</accession>
<gene>
    <name evidence="2" type="primary">Necator_chrV.g20165</name>
    <name evidence="2" type="ORF">RB195_015373</name>
</gene>
<proteinExistence type="predicted"/>
<evidence type="ECO:0000313" key="3">
    <source>
        <dbReference type="Proteomes" id="UP001303046"/>
    </source>
</evidence>
<evidence type="ECO:0000256" key="1">
    <source>
        <dbReference type="SAM" id="MobiDB-lite"/>
    </source>
</evidence>
<keyword evidence="3" id="KW-1185">Reference proteome</keyword>
<sequence length="280" mass="32319">MLTFDVVGEFEEWLHEQCERIDASFFKRSSYVKSSSYFLSKTDVMGQPNTQKERHQISSHSSTSKEGSQLTSSHWENYLANWIFPNKDAVMDKTMISESRHLRLKKDAYRNANSGAEFVVELLIRAVEDLADSTAIKDRHRLAAFSFRGIVEEHPSTSQAHEGGDTQLSETLYEVRPEVCSTERKSRPKLPKSGAKPQLTEAELYTRNPNIEVKEERKEQEGQLMQGKNSIEVTHVPFTMDRWTYRWFPVINAHLNQKLHKLAVKEPSPRNKYNVAESEL</sequence>
<name>A0ABR1E4A2_NECAM</name>
<dbReference type="Proteomes" id="UP001303046">
    <property type="component" value="Unassembled WGS sequence"/>
</dbReference>
<organism evidence="2 3">
    <name type="scientific">Necator americanus</name>
    <name type="common">Human hookworm</name>
    <dbReference type="NCBI Taxonomy" id="51031"/>
    <lineage>
        <taxon>Eukaryota</taxon>
        <taxon>Metazoa</taxon>
        <taxon>Ecdysozoa</taxon>
        <taxon>Nematoda</taxon>
        <taxon>Chromadorea</taxon>
        <taxon>Rhabditida</taxon>
        <taxon>Rhabditina</taxon>
        <taxon>Rhabditomorpha</taxon>
        <taxon>Strongyloidea</taxon>
        <taxon>Ancylostomatidae</taxon>
        <taxon>Bunostominae</taxon>
        <taxon>Necator</taxon>
    </lineage>
</organism>
<comment type="caution">
    <text evidence="2">The sequence shown here is derived from an EMBL/GenBank/DDBJ whole genome shotgun (WGS) entry which is preliminary data.</text>
</comment>
<feature type="compositionally biased region" description="Polar residues" evidence="1">
    <location>
        <begin position="58"/>
        <end position="68"/>
    </location>
</feature>